<feature type="region of interest" description="Disordered" evidence="19">
    <location>
        <begin position="33"/>
        <end position="63"/>
    </location>
</feature>
<feature type="compositionally biased region" description="Basic residues" evidence="19">
    <location>
        <begin position="163"/>
        <end position="174"/>
    </location>
</feature>
<feature type="domain" description="C2H2-type" evidence="20">
    <location>
        <begin position="66"/>
        <end position="93"/>
    </location>
</feature>
<dbReference type="GO" id="GO:0000122">
    <property type="term" value="P:negative regulation of transcription by RNA polymerase II"/>
    <property type="evidence" value="ECO:0007669"/>
    <property type="project" value="UniProtKB-ARBA"/>
</dbReference>
<feature type="region of interest" description="Disordered" evidence="19">
    <location>
        <begin position="939"/>
        <end position="990"/>
    </location>
</feature>
<feature type="domain" description="C2H2-type" evidence="20">
    <location>
        <begin position="208"/>
        <end position="235"/>
    </location>
</feature>
<feature type="region of interest" description="Disordered" evidence="19">
    <location>
        <begin position="1344"/>
        <end position="1472"/>
    </location>
</feature>
<feature type="region of interest" description="Disordered" evidence="19">
    <location>
        <begin position="1087"/>
        <end position="1174"/>
    </location>
</feature>
<feature type="domain" description="C2H2-type" evidence="20">
    <location>
        <begin position="1243"/>
        <end position="1270"/>
    </location>
</feature>
<feature type="domain" description="C2H2-type" evidence="20">
    <location>
        <begin position="790"/>
        <end position="820"/>
    </location>
</feature>
<dbReference type="FunFam" id="3.30.160.60:FF:001098">
    <property type="entry name" value="Ras responsive element binding protein 1"/>
    <property type="match status" value="1"/>
</dbReference>
<keyword evidence="4" id="KW-1017">Isopeptide bond</keyword>
<dbReference type="GO" id="GO:0051094">
    <property type="term" value="P:positive regulation of developmental process"/>
    <property type="evidence" value="ECO:0007669"/>
    <property type="project" value="UniProtKB-ARBA"/>
</dbReference>
<evidence type="ECO:0000256" key="7">
    <source>
        <dbReference type="ARBA" id="ARBA00022737"/>
    </source>
</evidence>
<dbReference type="InterPro" id="IPR036236">
    <property type="entry name" value="Znf_C2H2_sf"/>
</dbReference>
<feature type="domain" description="C2H2-type" evidence="20">
    <location>
        <begin position="125"/>
        <end position="152"/>
    </location>
</feature>
<evidence type="ECO:0000256" key="10">
    <source>
        <dbReference type="ARBA" id="ARBA00022843"/>
    </source>
</evidence>
<feature type="domain" description="C2H2-type" evidence="20">
    <location>
        <begin position="1326"/>
        <end position="1353"/>
    </location>
</feature>
<dbReference type="Proteomes" id="UP000694414">
    <property type="component" value="Unplaced"/>
</dbReference>
<dbReference type="InterPro" id="IPR013087">
    <property type="entry name" value="Znf_C2H2_type"/>
</dbReference>
<feature type="region of interest" description="Disordered" evidence="19">
    <location>
        <begin position="146"/>
        <end position="196"/>
    </location>
</feature>
<evidence type="ECO:0000256" key="3">
    <source>
        <dbReference type="ARBA" id="ARBA00022491"/>
    </source>
</evidence>
<evidence type="ECO:0000256" key="8">
    <source>
        <dbReference type="ARBA" id="ARBA00022771"/>
    </source>
</evidence>
<name>A0A8C9AKC0_PROSS</name>
<dbReference type="FunFam" id="3.30.160.60:FF:001788">
    <property type="entry name" value="ras-responsive element-binding protein 1"/>
    <property type="match status" value="1"/>
</dbReference>
<comment type="subunit">
    <text evidence="16">Interacts with NEUROD1. Interacts with AR.</text>
</comment>
<evidence type="ECO:0000256" key="4">
    <source>
        <dbReference type="ARBA" id="ARBA00022499"/>
    </source>
</evidence>
<dbReference type="InterPro" id="IPR052795">
    <property type="entry name" value="RREB1"/>
</dbReference>
<evidence type="ECO:0000256" key="2">
    <source>
        <dbReference type="ARBA" id="ARBA00006991"/>
    </source>
</evidence>
<evidence type="ECO:0000256" key="19">
    <source>
        <dbReference type="SAM" id="MobiDB-lite"/>
    </source>
</evidence>
<protein>
    <recommendedName>
        <fullName evidence="17">Ras-responsive element-binding protein 1</fullName>
    </recommendedName>
</protein>
<comment type="similarity">
    <text evidence="2">Belongs to the krueppel C2H2-type zinc-finger protein family.</text>
</comment>
<evidence type="ECO:0000256" key="16">
    <source>
        <dbReference type="ARBA" id="ARBA00066106"/>
    </source>
</evidence>
<dbReference type="PROSITE" id="PS50157">
    <property type="entry name" value="ZINC_FINGER_C2H2_2"/>
    <property type="match status" value="13"/>
</dbReference>
<dbReference type="GO" id="GO:0001228">
    <property type="term" value="F:DNA-binding transcription activator activity, RNA polymerase II-specific"/>
    <property type="evidence" value="ECO:0007669"/>
    <property type="project" value="TreeGrafter"/>
</dbReference>
<evidence type="ECO:0000256" key="11">
    <source>
        <dbReference type="ARBA" id="ARBA00023015"/>
    </source>
</evidence>
<dbReference type="GO" id="GO:0016607">
    <property type="term" value="C:nuclear speck"/>
    <property type="evidence" value="ECO:0007669"/>
    <property type="project" value="UniProtKB-SubCell"/>
</dbReference>
<evidence type="ECO:0000259" key="20">
    <source>
        <dbReference type="PROSITE" id="PS50157"/>
    </source>
</evidence>
<feature type="domain" description="C2H2-type" evidence="20">
    <location>
        <begin position="753"/>
        <end position="780"/>
    </location>
</feature>
<dbReference type="GO" id="GO:0008270">
    <property type="term" value="F:zinc ion binding"/>
    <property type="evidence" value="ECO:0007669"/>
    <property type="project" value="UniProtKB-KW"/>
</dbReference>
<dbReference type="Pfam" id="PF00096">
    <property type="entry name" value="zf-C2H2"/>
    <property type="match status" value="7"/>
</dbReference>
<dbReference type="SUPFAM" id="SSF57667">
    <property type="entry name" value="beta-beta-alpha zinc fingers"/>
    <property type="match status" value="9"/>
</dbReference>
<dbReference type="FunFam" id="3.30.160.60:FF:002036">
    <property type="entry name" value="Ras-responsive element-binding protein 1"/>
    <property type="match status" value="1"/>
</dbReference>
<organism evidence="21 22">
    <name type="scientific">Prolemur simus</name>
    <name type="common">Greater bamboo lemur</name>
    <name type="synonym">Hapalemur simus</name>
    <dbReference type="NCBI Taxonomy" id="1328070"/>
    <lineage>
        <taxon>Eukaryota</taxon>
        <taxon>Metazoa</taxon>
        <taxon>Chordata</taxon>
        <taxon>Craniata</taxon>
        <taxon>Vertebrata</taxon>
        <taxon>Euteleostomi</taxon>
        <taxon>Mammalia</taxon>
        <taxon>Eutheria</taxon>
        <taxon>Euarchontoglires</taxon>
        <taxon>Primates</taxon>
        <taxon>Strepsirrhini</taxon>
        <taxon>Lemuriformes</taxon>
        <taxon>Lemuridae</taxon>
        <taxon>Prolemur</taxon>
    </lineage>
</organism>
<keyword evidence="12" id="KW-0238">DNA-binding</keyword>
<dbReference type="FunFam" id="3.30.160.60:FF:000507">
    <property type="entry name" value="ras-responsive element-binding protein 1 isoform X2"/>
    <property type="match status" value="1"/>
</dbReference>
<keyword evidence="15" id="KW-0539">Nucleus</keyword>
<evidence type="ECO:0000313" key="21">
    <source>
        <dbReference type="Ensembl" id="ENSPSMP00000035155.1"/>
    </source>
</evidence>
<dbReference type="FunFam" id="3.30.160.60:FF:001594">
    <property type="entry name" value="ras-responsive element-binding protein 1 isoform X1"/>
    <property type="match status" value="1"/>
</dbReference>
<feature type="compositionally biased region" description="Basic residues" evidence="19">
    <location>
        <begin position="1344"/>
        <end position="1358"/>
    </location>
</feature>
<dbReference type="PROSITE" id="PS00028">
    <property type="entry name" value="ZINC_FINGER_C2H2_1"/>
    <property type="match status" value="13"/>
</dbReference>
<evidence type="ECO:0000256" key="14">
    <source>
        <dbReference type="ARBA" id="ARBA00023163"/>
    </source>
</evidence>
<evidence type="ECO:0000256" key="18">
    <source>
        <dbReference type="PROSITE-ProRule" id="PRU00042"/>
    </source>
</evidence>
<feature type="compositionally biased region" description="Basic and acidic residues" evidence="19">
    <location>
        <begin position="1414"/>
        <end position="1435"/>
    </location>
</feature>
<feature type="domain" description="C2H2-type" evidence="20">
    <location>
        <begin position="97"/>
        <end position="124"/>
    </location>
</feature>
<evidence type="ECO:0000256" key="6">
    <source>
        <dbReference type="ARBA" id="ARBA00022723"/>
    </source>
</evidence>
<reference evidence="21" key="1">
    <citation type="submission" date="2025-08" db="UniProtKB">
        <authorList>
            <consortium name="Ensembl"/>
        </authorList>
    </citation>
    <scope>IDENTIFICATION</scope>
</reference>
<keyword evidence="22" id="KW-1185">Reference proteome</keyword>
<gene>
    <name evidence="21" type="primary">RREB1</name>
</gene>
<feature type="domain" description="C2H2-type" evidence="20">
    <location>
        <begin position="643"/>
        <end position="670"/>
    </location>
</feature>
<feature type="compositionally biased region" description="Basic and acidic residues" evidence="19">
    <location>
        <begin position="945"/>
        <end position="962"/>
    </location>
</feature>
<feature type="compositionally biased region" description="Basic and acidic residues" evidence="19">
    <location>
        <begin position="175"/>
        <end position="196"/>
    </location>
</feature>
<keyword evidence="9" id="KW-0862">Zinc</keyword>
<feature type="domain" description="C2H2-type" evidence="20">
    <location>
        <begin position="699"/>
        <end position="722"/>
    </location>
</feature>
<evidence type="ECO:0000256" key="17">
    <source>
        <dbReference type="ARBA" id="ARBA00072640"/>
    </source>
</evidence>
<evidence type="ECO:0000256" key="5">
    <source>
        <dbReference type="ARBA" id="ARBA00022553"/>
    </source>
</evidence>
<dbReference type="FunFam" id="3.30.160.60:FF:000599">
    <property type="entry name" value="ras-responsive element-binding protein 1 isoform X1"/>
    <property type="match status" value="1"/>
</dbReference>
<dbReference type="PANTHER" id="PTHR46451:SF1">
    <property type="entry name" value="RAS-RESPONSIVE ELEMENT-BINDING PROTEIN 1"/>
    <property type="match status" value="1"/>
</dbReference>
<dbReference type="FunFam" id="3.30.160.60:FF:001835">
    <property type="entry name" value="Ras responsive element binding protein 1"/>
    <property type="match status" value="1"/>
</dbReference>
<keyword evidence="11" id="KW-0805">Transcription regulation</keyword>
<evidence type="ECO:0000256" key="1">
    <source>
        <dbReference type="ARBA" id="ARBA00004324"/>
    </source>
</evidence>
<accession>A0A8C9AKC0</accession>
<dbReference type="GeneTree" id="ENSGT00940000157533"/>
<evidence type="ECO:0000256" key="13">
    <source>
        <dbReference type="ARBA" id="ARBA00023159"/>
    </source>
</evidence>
<sequence>MTSSSPVGLEGSDLSSINTMMSAVMSVGKVAENGGSLQSIRSPAKPPGPNRIGRRNQETKEEKSSYNCPLCEKICTTQHQLTMHIRQHNTDTGGADHSCSICGKSLSSASSLDRHMLVHSGERPYKCTVCGQSFTTNGNMHRHMKIHEKDPNSATAAAPLSPLKRRRLSSKRKLSHDAESEREDPAPAKKMVEDGQSGDLEKKAGEVFHCPICFKEFVCKYGLETHIETHSDNPLRCDICCVTFRTHRGLLRHNALVHKQLPRDAMGRPFIQNNPSIPAGFHDLGFTDFSCRKFPRISQAWCETNLRRCISEQHRFVCDTCDKAFPMFSSLALHKQTHAAADQGQEKLQAKSLPGDALDQKVFLAFLGLQHTKDIRPAPAAEPLPDDNQAIQLQTLKCQLPQEPGCTSMLSLSPFEAASLGGSLTVLPATKESMKHLSLQPFQKGFIIQPDSSIVVKPISGESAIELADIQQILKMAASAPPQISLPPLSKAPAAPLQAIFKHMPPLKPKPLVTPRTVVATSTPPPLINAQQASPGCISPSLPPPPLKLLKGSVEAASNAHLLQSKSGAPPNAATQLFLQQPRVDLPGQPEMKTQLEQDSIIEALLPLSMEAKIKQEITEGELKAIMTAPSGKKTPAMRKVLYPCRFCNQVFAFSGVLRAHVRSHLGISPYQCNICDYIAADKAALIRHLRTHSGERPYICKICHYPFTVKANCERHLRKKHLKATRKDIEKNIEYVSSSAAELVDAFCAPDTVCRLCGEDLKHYRALRIHMRTHCGRGLGGGHKGRKPFECKECSAAFAAKRNCIHHILKQHLHVPEHDIESYVLAADGGLGPVEAPSAEASGRGEEGGCTAFGDRKPLVAFPEPQNGFLHGGHAQPLSPHVPVKSEPPSSFAVDFNEPLDFSQKGLALVQVKQENVSFLSPSTPVPYDCSMEPIDLSIPKNFRKGDKDTDAPSEAEKPDQDSGSGEQPSPCPPLCPSLPATLGPSGILESPAGPAAAVTAATALDPHAQPLQGSVQLAVPVYSSALVSSPPLLGNSALLSSPALLRPLRPKPPLLLPKPPMTEELPPLASIAQIISSVSSAPTLLKTKVTDPGPTSTGSNMALDGLGGSAPKATTAPATSPKESTDPPPPASSPEVASPTEQGPGGSSKKRGRKRGTRSRPRANSGGVDLDSSGEFASIEKMLATTDTNKFSPFLQTAEEDAQDEVATDHHGPSDEEQGSPPEDKLLRAKRNSYTNCLQKINCPHCPRVFPWASSLQRHMLTHTGQKPFPCQKCDAFFSTKSNCERHQLRKHGVTTCSLRRNGLIPQSKESDVGSHDSTGERPYKCQTCERTFTLKHSLVRHQRIHQKARHAKHHGKDSDKDERGEEDSENESTHSGNNPVSENEAESAPNTSNHMAVTRSRKESLASSAKDCSRREEKAAAGRAAEPGRGDPDPESPAAPAQDPLEPRSKRPAQPALAGDGASQLLGME</sequence>
<dbReference type="FunFam" id="3.30.160.60:FF:000682">
    <property type="entry name" value="ras-responsive element-binding protein 1 isoform X1"/>
    <property type="match status" value="1"/>
</dbReference>
<keyword evidence="5" id="KW-0597">Phosphoprotein</keyword>
<comment type="subcellular location">
    <subcellularLocation>
        <location evidence="1">Nucleus speckle</location>
    </subcellularLocation>
</comment>
<proteinExistence type="inferred from homology"/>
<feature type="domain" description="C2H2-type" evidence="20">
    <location>
        <begin position="316"/>
        <end position="343"/>
    </location>
</feature>
<feature type="domain" description="C2H2-type" evidence="20">
    <location>
        <begin position="1271"/>
        <end position="1294"/>
    </location>
</feature>
<dbReference type="PANTHER" id="PTHR46451">
    <property type="entry name" value="RAS-RESPONSIVE ELEMENT-BINDING PROTEIN 1"/>
    <property type="match status" value="1"/>
</dbReference>
<evidence type="ECO:0000256" key="9">
    <source>
        <dbReference type="ARBA" id="ARBA00022833"/>
    </source>
</evidence>
<keyword evidence="10" id="KW-0832">Ubl conjugation</keyword>
<dbReference type="Ensembl" id="ENSPSMT00000040532.1">
    <property type="protein sequence ID" value="ENSPSMP00000035155.1"/>
    <property type="gene ID" value="ENSPSMG00000024217.1"/>
</dbReference>
<keyword evidence="3" id="KW-0678">Repressor</keyword>
<feature type="region of interest" description="Disordered" evidence="19">
    <location>
        <begin position="1202"/>
        <end position="1226"/>
    </location>
</feature>
<dbReference type="Pfam" id="PF13894">
    <property type="entry name" value="zf-C2H2_4"/>
    <property type="match status" value="1"/>
</dbReference>
<dbReference type="Gene3D" id="3.30.160.60">
    <property type="entry name" value="Classic Zinc Finger"/>
    <property type="match status" value="9"/>
</dbReference>
<reference evidence="21" key="2">
    <citation type="submission" date="2025-09" db="UniProtKB">
        <authorList>
            <consortium name="Ensembl"/>
        </authorList>
    </citation>
    <scope>IDENTIFICATION</scope>
</reference>
<keyword evidence="14" id="KW-0804">Transcription</keyword>
<dbReference type="GO" id="GO:0000978">
    <property type="term" value="F:RNA polymerase II cis-regulatory region sequence-specific DNA binding"/>
    <property type="evidence" value="ECO:0007669"/>
    <property type="project" value="TreeGrafter"/>
</dbReference>
<feature type="compositionally biased region" description="Low complexity" evidence="19">
    <location>
        <begin position="1111"/>
        <end position="1124"/>
    </location>
</feature>
<dbReference type="SMART" id="SM00355">
    <property type="entry name" value="ZnF_C2H2"/>
    <property type="match status" value="14"/>
</dbReference>
<evidence type="ECO:0000256" key="12">
    <source>
        <dbReference type="ARBA" id="ARBA00023125"/>
    </source>
</evidence>
<keyword evidence="8 18" id="KW-0863">Zinc-finger</keyword>
<feature type="domain" description="C2H2-type" evidence="20">
    <location>
        <begin position="671"/>
        <end position="698"/>
    </location>
</feature>
<keyword evidence="6" id="KW-0479">Metal-binding</keyword>
<keyword evidence="7" id="KW-0677">Repeat</keyword>
<keyword evidence="13" id="KW-0010">Activator</keyword>
<feature type="compositionally biased region" description="Basic residues" evidence="19">
    <location>
        <begin position="1150"/>
        <end position="1163"/>
    </location>
</feature>
<evidence type="ECO:0000313" key="22">
    <source>
        <dbReference type="Proteomes" id="UP000694414"/>
    </source>
</evidence>
<evidence type="ECO:0000256" key="15">
    <source>
        <dbReference type="ARBA" id="ARBA00023242"/>
    </source>
</evidence>
<dbReference type="FunFam" id="3.30.160.60:FF:003785">
    <property type="entry name" value="Ras-responsive element-binding protein 1b"/>
    <property type="match status" value="1"/>
</dbReference>